<feature type="signal peptide" evidence="1">
    <location>
        <begin position="1"/>
        <end position="17"/>
    </location>
</feature>
<organism evidence="2 3">
    <name type="scientific">Rosa chinensis</name>
    <name type="common">China rose</name>
    <dbReference type="NCBI Taxonomy" id="74649"/>
    <lineage>
        <taxon>Eukaryota</taxon>
        <taxon>Viridiplantae</taxon>
        <taxon>Streptophyta</taxon>
        <taxon>Embryophyta</taxon>
        <taxon>Tracheophyta</taxon>
        <taxon>Spermatophyta</taxon>
        <taxon>Magnoliopsida</taxon>
        <taxon>eudicotyledons</taxon>
        <taxon>Gunneridae</taxon>
        <taxon>Pentapetalae</taxon>
        <taxon>rosids</taxon>
        <taxon>fabids</taxon>
        <taxon>Rosales</taxon>
        <taxon>Rosaceae</taxon>
        <taxon>Rosoideae</taxon>
        <taxon>Rosoideae incertae sedis</taxon>
        <taxon>Rosa</taxon>
    </lineage>
</organism>
<evidence type="ECO:0000256" key="1">
    <source>
        <dbReference type="SAM" id="SignalP"/>
    </source>
</evidence>
<keyword evidence="3" id="KW-1185">Reference proteome</keyword>
<sequence length="62" mass="7005">MFFFFLRIIHLCYFTKPHSPTIFISSSNPATGLVQSYYYTHTCPVLLLHSSSPNPATLLVIA</sequence>
<name>A0A2P6PJV5_ROSCH</name>
<dbReference type="Gramene" id="PRQ22209">
    <property type="protein sequence ID" value="PRQ22209"/>
    <property type="gene ID" value="RchiOBHm_Chr6g0247761"/>
</dbReference>
<dbReference type="AlphaFoldDB" id="A0A2P6PJV5"/>
<evidence type="ECO:0000313" key="2">
    <source>
        <dbReference type="EMBL" id="PRQ22209.1"/>
    </source>
</evidence>
<reference evidence="2 3" key="1">
    <citation type="journal article" date="2018" name="Nat. Genet.">
        <title>The Rosa genome provides new insights in the design of modern roses.</title>
        <authorList>
            <person name="Bendahmane M."/>
        </authorList>
    </citation>
    <scope>NUCLEOTIDE SEQUENCE [LARGE SCALE GENOMIC DNA]</scope>
    <source>
        <strain evidence="3">cv. Old Blush</strain>
    </source>
</reference>
<protein>
    <submittedName>
        <fullName evidence="2">Uncharacterized protein</fullName>
    </submittedName>
</protein>
<accession>A0A2P6PJV5</accession>
<dbReference type="EMBL" id="PDCK01000044">
    <property type="protein sequence ID" value="PRQ22209.1"/>
    <property type="molecule type" value="Genomic_DNA"/>
</dbReference>
<comment type="caution">
    <text evidence="2">The sequence shown here is derived from an EMBL/GenBank/DDBJ whole genome shotgun (WGS) entry which is preliminary data.</text>
</comment>
<feature type="chain" id="PRO_5015165622" evidence="1">
    <location>
        <begin position="18"/>
        <end position="62"/>
    </location>
</feature>
<keyword evidence="1" id="KW-0732">Signal</keyword>
<proteinExistence type="predicted"/>
<gene>
    <name evidence="2" type="ORF">RchiOBHm_Chr6g0247761</name>
</gene>
<evidence type="ECO:0000313" key="3">
    <source>
        <dbReference type="Proteomes" id="UP000238479"/>
    </source>
</evidence>
<dbReference type="Proteomes" id="UP000238479">
    <property type="component" value="Chromosome 6"/>
</dbReference>